<evidence type="ECO:0000313" key="3">
    <source>
        <dbReference type="Proteomes" id="UP001151532"/>
    </source>
</evidence>
<evidence type="ECO:0008006" key="4">
    <source>
        <dbReference type="Google" id="ProtNLM"/>
    </source>
</evidence>
<dbReference type="AlphaFoldDB" id="A0A9Q0P0L8"/>
<comment type="caution">
    <text evidence="2">The sequence shown here is derived from an EMBL/GenBank/DDBJ whole genome shotgun (WGS) entry which is preliminary data.</text>
</comment>
<protein>
    <recommendedName>
        <fullName evidence="4">Cytochrome P450</fullName>
    </recommendedName>
</protein>
<sequence length="83" mass="9093">MDPSPQFIAIALFFSCILLYNALIKKKMIKGNQIKEAPEPDGAWPIIGHLHLLGGGESLKEEGRLSSFQYDANTSIKSTCLVS</sequence>
<name>A0A9Q0P0L8_SALPP</name>
<organism evidence="2 3">
    <name type="scientific">Salix purpurea</name>
    <name type="common">Purple osier willow</name>
    <dbReference type="NCBI Taxonomy" id="77065"/>
    <lineage>
        <taxon>Eukaryota</taxon>
        <taxon>Viridiplantae</taxon>
        <taxon>Streptophyta</taxon>
        <taxon>Embryophyta</taxon>
        <taxon>Tracheophyta</taxon>
        <taxon>Spermatophyta</taxon>
        <taxon>Magnoliopsida</taxon>
        <taxon>eudicotyledons</taxon>
        <taxon>Gunneridae</taxon>
        <taxon>Pentapetalae</taxon>
        <taxon>rosids</taxon>
        <taxon>fabids</taxon>
        <taxon>Malpighiales</taxon>
        <taxon>Salicaceae</taxon>
        <taxon>Saliceae</taxon>
        <taxon>Salix</taxon>
    </lineage>
</organism>
<dbReference type="EMBL" id="JAPFFK010000020">
    <property type="protein sequence ID" value="KAJ6679214.1"/>
    <property type="molecule type" value="Genomic_DNA"/>
</dbReference>
<evidence type="ECO:0000256" key="1">
    <source>
        <dbReference type="SAM" id="Phobius"/>
    </source>
</evidence>
<feature type="transmembrane region" description="Helical" evidence="1">
    <location>
        <begin position="6"/>
        <end position="24"/>
    </location>
</feature>
<gene>
    <name evidence="2" type="ORF">OIU79_019051</name>
</gene>
<keyword evidence="1" id="KW-0812">Transmembrane</keyword>
<reference evidence="2" key="2">
    <citation type="journal article" date="2023" name="Int. J. Mol. Sci.">
        <title>De Novo Assembly and Annotation of 11 Diverse Shrub Willow (Salix) Genomes Reveals Novel Gene Organization in Sex-Linked Regions.</title>
        <authorList>
            <person name="Hyden B."/>
            <person name="Feng K."/>
            <person name="Yates T.B."/>
            <person name="Jawdy S."/>
            <person name="Cereghino C."/>
            <person name="Smart L.B."/>
            <person name="Muchero W."/>
        </authorList>
    </citation>
    <scope>NUCLEOTIDE SEQUENCE</scope>
    <source>
        <tissue evidence="2">Shoot tip</tissue>
    </source>
</reference>
<keyword evidence="1" id="KW-1133">Transmembrane helix</keyword>
<evidence type="ECO:0000313" key="2">
    <source>
        <dbReference type="EMBL" id="KAJ6679214.1"/>
    </source>
</evidence>
<dbReference type="Proteomes" id="UP001151532">
    <property type="component" value="Chromosome 14"/>
</dbReference>
<accession>A0A9Q0P0L8</accession>
<keyword evidence="1" id="KW-0472">Membrane</keyword>
<proteinExistence type="predicted"/>
<keyword evidence="3" id="KW-1185">Reference proteome</keyword>
<reference evidence="2" key="1">
    <citation type="submission" date="2022-11" db="EMBL/GenBank/DDBJ databases">
        <authorList>
            <person name="Hyden B.L."/>
            <person name="Feng K."/>
            <person name="Yates T."/>
            <person name="Jawdy S."/>
            <person name="Smart L.B."/>
            <person name="Muchero W."/>
        </authorList>
    </citation>
    <scope>NUCLEOTIDE SEQUENCE</scope>
    <source>
        <tissue evidence="2">Shoot tip</tissue>
    </source>
</reference>